<name>E7AAN4_HELFC</name>
<evidence type="ECO:0008006" key="4">
    <source>
        <dbReference type="Google" id="ProtNLM"/>
    </source>
</evidence>
<keyword evidence="3" id="KW-1185">Reference proteome</keyword>
<organism evidence="2 3">
    <name type="scientific">Helicobacter felis (strain ATCC 49179 / CCUG 28539 / NCTC 12436 / CS1)</name>
    <dbReference type="NCBI Taxonomy" id="936155"/>
    <lineage>
        <taxon>Bacteria</taxon>
        <taxon>Pseudomonadati</taxon>
        <taxon>Campylobacterota</taxon>
        <taxon>Epsilonproteobacteria</taxon>
        <taxon>Campylobacterales</taxon>
        <taxon>Helicobacteraceae</taxon>
        <taxon>Helicobacter</taxon>
    </lineage>
</organism>
<accession>E7AAN4</accession>
<dbReference type="PROSITE" id="PS51257">
    <property type="entry name" value="PROKAR_LIPOPROTEIN"/>
    <property type="match status" value="1"/>
</dbReference>
<proteinExistence type="predicted"/>
<keyword evidence="1" id="KW-1133">Transmembrane helix</keyword>
<feature type="transmembrane region" description="Helical" evidence="1">
    <location>
        <begin position="6"/>
        <end position="26"/>
    </location>
</feature>
<reference evidence="2 3" key="1">
    <citation type="journal article" date="2011" name="Genome Biol. Evol.">
        <title>Comparative whole genome sequence analysis of the carcinogenic bacterial model pathogen Helicobacter felis.</title>
        <authorList>
            <person name="Arnold I.C."/>
            <person name="Zigova Z."/>
            <person name="Holden M."/>
            <person name="Lawley T.D."/>
            <person name="Rad R."/>
            <person name="Dougan G."/>
            <person name="Falkow S."/>
            <person name="Bentley S.D."/>
            <person name="Muller A."/>
        </authorList>
    </citation>
    <scope>NUCLEOTIDE SEQUENCE [LARGE SCALE GENOMIC DNA]</scope>
    <source>
        <strain evidence="3">ATCC 49179 / CCUG 28539 / NCTC 12436 / CS1</strain>
    </source>
</reference>
<dbReference type="HOGENOM" id="CLU_092372_0_0_7"/>
<dbReference type="Proteomes" id="UP000007934">
    <property type="component" value="Chromosome"/>
</dbReference>
<dbReference type="KEGG" id="hfe:HFELIS_14700"/>
<dbReference type="AlphaFoldDB" id="E7AAN4"/>
<keyword evidence="1" id="KW-0812">Transmembrane</keyword>
<sequence length="236" mass="26243">MENKALGIGAGALACACYAVLLGLLLSKQSQNIAVMPEESIDVDFIANAPPIPKSIPAPPAPIPFKDPGISDMFSSLAEPSKPQKPTRIPQKQEMQEVQNLLKTMEFNQHQQAFKDIQNSLSAMKEKLQTLQHKSIDLQVPKEEKKVAQEYQAWFQNLYAILYGHWKLGFKQPASVRALITISATGQFSYALISYSPFPQYNQEIESLLSALQGQKFTPYPKGSITLTVNFTTKDQ</sequence>
<dbReference type="eggNOG" id="COG0810">
    <property type="taxonomic scope" value="Bacteria"/>
</dbReference>
<evidence type="ECO:0000313" key="2">
    <source>
        <dbReference type="EMBL" id="CBY83554.1"/>
    </source>
</evidence>
<protein>
    <recommendedName>
        <fullName evidence="4">TonB C-terminal domain-containing protein</fullName>
    </recommendedName>
</protein>
<dbReference type="STRING" id="936155.HFELIS_14700"/>
<dbReference type="OrthoDB" id="5372757at2"/>
<dbReference type="Pfam" id="PF13103">
    <property type="entry name" value="TonB_2"/>
    <property type="match status" value="1"/>
</dbReference>
<evidence type="ECO:0000256" key="1">
    <source>
        <dbReference type="SAM" id="Phobius"/>
    </source>
</evidence>
<evidence type="ECO:0000313" key="3">
    <source>
        <dbReference type="Proteomes" id="UP000007934"/>
    </source>
</evidence>
<gene>
    <name evidence="2" type="ordered locus">Hfelis_14700</name>
</gene>
<dbReference type="GeneID" id="36134681"/>
<keyword evidence="1" id="KW-0472">Membrane</keyword>
<dbReference type="EMBL" id="FQ670179">
    <property type="protein sequence ID" value="CBY83554.1"/>
    <property type="molecule type" value="Genomic_DNA"/>
</dbReference>
<dbReference type="RefSeq" id="WP_013469917.1">
    <property type="nucleotide sequence ID" value="NC_014810.2"/>
</dbReference>